<evidence type="ECO:0000256" key="1">
    <source>
        <dbReference type="SAM" id="Coils"/>
    </source>
</evidence>
<name>A0A2N9HEP5_FAGSY</name>
<gene>
    <name evidence="2" type="ORF">FSB_LOCUS38032</name>
</gene>
<evidence type="ECO:0000313" key="2">
    <source>
        <dbReference type="EMBL" id="SPD10150.1"/>
    </source>
</evidence>
<proteinExistence type="predicted"/>
<dbReference type="AlphaFoldDB" id="A0A2N9HEP5"/>
<feature type="coiled-coil region" evidence="1">
    <location>
        <begin position="59"/>
        <end position="90"/>
    </location>
</feature>
<keyword evidence="1" id="KW-0175">Coiled coil</keyword>
<dbReference type="PANTHER" id="PTHR35692">
    <property type="entry name" value="F26F24.11"/>
    <property type="match status" value="1"/>
</dbReference>
<reference evidence="2" key="1">
    <citation type="submission" date="2018-02" db="EMBL/GenBank/DDBJ databases">
        <authorList>
            <person name="Cohen D.B."/>
            <person name="Kent A.D."/>
        </authorList>
    </citation>
    <scope>NUCLEOTIDE SEQUENCE</scope>
</reference>
<protein>
    <submittedName>
        <fullName evidence="2">Uncharacterized protein</fullName>
    </submittedName>
</protein>
<dbReference type="EMBL" id="OIVN01003301">
    <property type="protein sequence ID" value="SPD10150.1"/>
    <property type="molecule type" value="Genomic_DNA"/>
</dbReference>
<accession>A0A2N9HEP5</accession>
<dbReference type="PANTHER" id="PTHR35692:SF5">
    <property type="entry name" value="REMORIN C-TERMINAL DOMAIN-CONTAINING PROTEIN"/>
    <property type="match status" value="1"/>
</dbReference>
<organism evidence="2">
    <name type="scientific">Fagus sylvatica</name>
    <name type="common">Beechnut</name>
    <dbReference type="NCBI Taxonomy" id="28930"/>
    <lineage>
        <taxon>Eukaryota</taxon>
        <taxon>Viridiplantae</taxon>
        <taxon>Streptophyta</taxon>
        <taxon>Embryophyta</taxon>
        <taxon>Tracheophyta</taxon>
        <taxon>Spermatophyta</taxon>
        <taxon>Magnoliopsida</taxon>
        <taxon>eudicotyledons</taxon>
        <taxon>Gunneridae</taxon>
        <taxon>Pentapetalae</taxon>
        <taxon>rosids</taxon>
        <taxon>fabids</taxon>
        <taxon>Fagales</taxon>
        <taxon>Fagaceae</taxon>
        <taxon>Fagus</taxon>
    </lineage>
</organism>
<sequence>MGSKSPQRVACCCFWVSSTNKNYEKKSRSYGVSGSNIEIDDKQWGKNDEILSDLSTFSVKEQERKLKKALKEEERVNKEAERVVQWVKQESARMDASVIKTVLDNDDGETTKKDFNHTYFTKTNFGSLFSLDESLGSGPVCLDRLSSEFFPALVGLDRLASEFFLGPVGFASLCGSLYRGARLAVGLAPL</sequence>